<dbReference type="CDD" id="cd22231">
    <property type="entry name" value="RHH_NikR_HicB-like"/>
    <property type="match status" value="1"/>
</dbReference>
<dbReference type="RefSeq" id="WP_011998111.1">
    <property type="nucleotide sequence ID" value="NC_009776.1"/>
</dbReference>
<dbReference type="InterPro" id="IPR010985">
    <property type="entry name" value="Ribbon_hlx_hlx"/>
</dbReference>
<reference evidence="2 3" key="1">
    <citation type="journal article" date="2008" name="Genome Biol.">
        <title>A genomic analysis of the archaeal system Ignicoccus hospitalis-Nanoarchaeum equitans.</title>
        <authorList>
            <person name="Podar M."/>
            <person name="Anderson I."/>
            <person name="Makarova K.S."/>
            <person name="Elkins J.G."/>
            <person name="Ivanova N."/>
            <person name="Wall M.A."/>
            <person name="Lykidis A."/>
            <person name="Mavromatis K."/>
            <person name="Sun H."/>
            <person name="Hudson M.E."/>
            <person name="Chen W."/>
            <person name="Deciu C."/>
            <person name="Hutchison D."/>
            <person name="Eads J.R."/>
            <person name="Anderson A."/>
            <person name="Fernandes F."/>
            <person name="Szeto E."/>
            <person name="Lapidus A."/>
            <person name="Kyrpides N.C."/>
            <person name="Saier M.H.Jr."/>
            <person name="Richardson P.M."/>
            <person name="Rachel R."/>
            <person name="Huber H."/>
            <person name="Eisen J.A."/>
            <person name="Koonin E.V."/>
            <person name="Keller M."/>
            <person name="Stetter K.O."/>
        </authorList>
    </citation>
    <scope>NUCLEOTIDE SEQUENCE [LARGE SCALE GENOMIC DNA]</scope>
    <source>
        <strain evidence="3">KIN4/I / DSM 18386 / JCM 14125</strain>
    </source>
</reference>
<dbReference type="SUPFAM" id="SSF47598">
    <property type="entry name" value="Ribbon-helix-helix"/>
    <property type="match status" value="1"/>
</dbReference>
<dbReference type="AlphaFoldDB" id="A8A8K7"/>
<dbReference type="EMBL" id="CP000816">
    <property type="protein sequence ID" value="ABU81259.1"/>
    <property type="molecule type" value="Genomic_DNA"/>
</dbReference>
<evidence type="ECO:0000313" key="3">
    <source>
        <dbReference type="Proteomes" id="UP000000262"/>
    </source>
</evidence>
<dbReference type="GeneID" id="5562102"/>
<proteinExistence type="predicted"/>
<dbReference type="OrthoDB" id="25654at2157"/>
<evidence type="ECO:0000313" key="2">
    <source>
        <dbReference type="EMBL" id="ABU81259.1"/>
    </source>
</evidence>
<name>A8A8K7_IGNH4</name>
<dbReference type="HOGENOM" id="CLU_1987592_0_0_2"/>
<dbReference type="Pfam" id="PF01402">
    <property type="entry name" value="RHH_1"/>
    <property type="match status" value="1"/>
</dbReference>
<dbReference type="Gene3D" id="1.10.1220.10">
    <property type="entry name" value="Met repressor-like"/>
    <property type="match status" value="1"/>
</dbReference>
<keyword evidence="3" id="KW-1185">Reference proteome</keyword>
<dbReference type="Proteomes" id="UP000000262">
    <property type="component" value="Chromosome"/>
</dbReference>
<sequence length="125" mass="13673">MANVRFGVALPKELAERLDEVAERLNVSRSKVIEMATSAFINYLEALEDPNKATIFVVIAPASELEKVVRALEPLEAPAFACVIMKSKYVILLINVNGQEVSVLETLRKLKGAVYPIVYPGSNGV</sequence>
<gene>
    <name evidence="2" type="ordered locus">Igni_0075</name>
</gene>
<feature type="domain" description="Ribbon-helix-helix protein CopG" evidence="1">
    <location>
        <begin position="4"/>
        <end position="36"/>
    </location>
</feature>
<evidence type="ECO:0000259" key="1">
    <source>
        <dbReference type="Pfam" id="PF01402"/>
    </source>
</evidence>
<dbReference type="InterPro" id="IPR013321">
    <property type="entry name" value="Arc_rbn_hlx_hlx"/>
</dbReference>
<dbReference type="GO" id="GO:0006355">
    <property type="term" value="P:regulation of DNA-templated transcription"/>
    <property type="evidence" value="ECO:0007669"/>
    <property type="project" value="InterPro"/>
</dbReference>
<organism evidence="2 3">
    <name type="scientific">Ignicoccus hospitalis (strain KIN4/I / DSM 18386 / JCM 14125)</name>
    <dbReference type="NCBI Taxonomy" id="453591"/>
    <lineage>
        <taxon>Archaea</taxon>
        <taxon>Thermoproteota</taxon>
        <taxon>Thermoprotei</taxon>
        <taxon>Desulfurococcales</taxon>
        <taxon>Desulfurococcaceae</taxon>
        <taxon>Ignicoccus</taxon>
    </lineage>
</organism>
<dbReference type="eggNOG" id="arCOG01008">
    <property type="taxonomic scope" value="Archaea"/>
</dbReference>
<dbReference type="KEGG" id="iho:Igni_0075"/>
<dbReference type="STRING" id="453591.Igni_0075"/>
<dbReference type="InterPro" id="IPR002145">
    <property type="entry name" value="CopG"/>
</dbReference>
<protein>
    <submittedName>
        <fullName evidence="2">Putative transcriptional regulator, CopG family</fullName>
    </submittedName>
</protein>
<accession>A8A8K7</accession>